<dbReference type="SUPFAM" id="SSF53098">
    <property type="entry name" value="Ribonuclease H-like"/>
    <property type="match status" value="1"/>
</dbReference>
<gene>
    <name evidence="1" type="ORF">P3X46_005709</name>
</gene>
<protein>
    <recommendedName>
        <fullName evidence="3">HAT C-terminal dimerisation domain-containing protein</fullName>
    </recommendedName>
</protein>
<name>A0ABQ9N3A0_HEVBR</name>
<reference evidence="1" key="1">
    <citation type="journal article" date="2023" name="Plant Biotechnol. J.">
        <title>Chromosome-level wild Hevea brasiliensis genome provides new tools for genomic-assisted breeding and valuable loci to elevate rubber yield.</title>
        <authorList>
            <person name="Cheng H."/>
            <person name="Song X."/>
            <person name="Hu Y."/>
            <person name="Wu T."/>
            <person name="Yang Q."/>
            <person name="An Z."/>
            <person name="Feng S."/>
            <person name="Deng Z."/>
            <person name="Wu W."/>
            <person name="Zeng X."/>
            <person name="Tu M."/>
            <person name="Wang X."/>
            <person name="Huang H."/>
        </authorList>
    </citation>
    <scope>NUCLEOTIDE SEQUENCE</scope>
    <source>
        <strain evidence="1">MT/VB/25A 57/8</strain>
    </source>
</reference>
<accession>A0ABQ9N3A0</accession>
<evidence type="ECO:0008006" key="3">
    <source>
        <dbReference type="Google" id="ProtNLM"/>
    </source>
</evidence>
<evidence type="ECO:0000313" key="2">
    <source>
        <dbReference type="Proteomes" id="UP001174677"/>
    </source>
</evidence>
<evidence type="ECO:0000313" key="1">
    <source>
        <dbReference type="EMBL" id="KAJ9186177.1"/>
    </source>
</evidence>
<organism evidence="1 2">
    <name type="scientific">Hevea brasiliensis</name>
    <name type="common">Para rubber tree</name>
    <name type="synonym">Siphonia brasiliensis</name>
    <dbReference type="NCBI Taxonomy" id="3981"/>
    <lineage>
        <taxon>Eukaryota</taxon>
        <taxon>Viridiplantae</taxon>
        <taxon>Streptophyta</taxon>
        <taxon>Embryophyta</taxon>
        <taxon>Tracheophyta</taxon>
        <taxon>Spermatophyta</taxon>
        <taxon>Magnoliopsida</taxon>
        <taxon>eudicotyledons</taxon>
        <taxon>Gunneridae</taxon>
        <taxon>Pentapetalae</taxon>
        <taxon>rosids</taxon>
        <taxon>fabids</taxon>
        <taxon>Malpighiales</taxon>
        <taxon>Euphorbiaceae</taxon>
        <taxon>Crotonoideae</taxon>
        <taxon>Micrandreae</taxon>
        <taxon>Hevea</taxon>
    </lineage>
</organism>
<sequence length="147" mass="17562">MDERWEFQLHKPLHVTAYYVNPHYHYSQNFLVNANIKIRLYNYIKRVVPDLNERCNIDMQLKSFKDVRGLFGIEATKLARDKKAQAKWWDSYGAECPELEKFVIQVLSLTYSSSGFHAKRRNCLHQKKMNDLVFVMHNLKLKDRKAK</sequence>
<dbReference type="EMBL" id="JARPOI010000003">
    <property type="protein sequence ID" value="KAJ9186177.1"/>
    <property type="molecule type" value="Genomic_DNA"/>
</dbReference>
<dbReference type="InterPro" id="IPR012337">
    <property type="entry name" value="RNaseH-like_sf"/>
</dbReference>
<proteinExistence type="predicted"/>
<keyword evidence="2" id="KW-1185">Reference proteome</keyword>
<dbReference type="Proteomes" id="UP001174677">
    <property type="component" value="Chromosome 3"/>
</dbReference>
<comment type="caution">
    <text evidence="1">The sequence shown here is derived from an EMBL/GenBank/DDBJ whole genome shotgun (WGS) entry which is preliminary data.</text>
</comment>